<dbReference type="Pfam" id="PF22600">
    <property type="entry name" value="MTPAP-like_central"/>
    <property type="match status" value="1"/>
</dbReference>
<dbReference type="InterPro" id="IPR054708">
    <property type="entry name" value="MTPAP-like_central"/>
</dbReference>
<protein>
    <submittedName>
        <fullName evidence="9">PAP-associated domain-containing protein</fullName>
    </submittedName>
</protein>
<evidence type="ECO:0000313" key="9">
    <source>
        <dbReference type="WBParaSite" id="L893_g29075.t1"/>
    </source>
</evidence>
<keyword evidence="5" id="KW-0460">Magnesium</keyword>
<keyword evidence="4" id="KW-0479">Metal-binding</keyword>
<feature type="domain" description="PAP-associated" evidence="6">
    <location>
        <begin position="284"/>
        <end position="339"/>
    </location>
</feature>
<evidence type="ECO:0000313" key="8">
    <source>
        <dbReference type="Proteomes" id="UP000095287"/>
    </source>
</evidence>
<organism evidence="8 9">
    <name type="scientific">Steinernema glaseri</name>
    <dbReference type="NCBI Taxonomy" id="37863"/>
    <lineage>
        <taxon>Eukaryota</taxon>
        <taxon>Metazoa</taxon>
        <taxon>Ecdysozoa</taxon>
        <taxon>Nematoda</taxon>
        <taxon>Chromadorea</taxon>
        <taxon>Rhabditida</taxon>
        <taxon>Tylenchina</taxon>
        <taxon>Panagrolaimomorpha</taxon>
        <taxon>Strongyloidoidea</taxon>
        <taxon>Steinernematidae</taxon>
        <taxon>Steinernema</taxon>
    </lineage>
</organism>
<evidence type="ECO:0000256" key="3">
    <source>
        <dbReference type="ARBA" id="ARBA00022679"/>
    </source>
</evidence>
<dbReference type="Gene3D" id="3.30.460.10">
    <property type="entry name" value="Beta Polymerase, domain 2"/>
    <property type="match status" value="1"/>
</dbReference>
<keyword evidence="8" id="KW-1185">Reference proteome</keyword>
<dbReference type="WBParaSite" id="L893_g29075.t1">
    <property type="protein sequence ID" value="L893_g29075.t1"/>
    <property type="gene ID" value="L893_g29075"/>
</dbReference>
<dbReference type="SUPFAM" id="SSF81301">
    <property type="entry name" value="Nucleotidyltransferase"/>
    <property type="match status" value="1"/>
</dbReference>
<proteinExistence type="predicted"/>
<name>A0A1I7ZR24_9BILA</name>
<accession>A0A1I7ZR24</accession>
<evidence type="ECO:0000256" key="2">
    <source>
        <dbReference type="ARBA" id="ARBA00001946"/>
    </source>
</evidence>
<evidence type="ECO:0000256" key="5">
    <source>
        <dbReference type="ARBA" id="ARBA00022842"/>
    </source>
</evidence>
<evidence type="ECO:0000259" key="6">
    <source>
        <dbReference type="Pfam" id="PF03828"/>
    </source>
</evidence>
<dbReference type="SUPFAM" id="SSF81631">
    <property type="entry name" value="PAP/OAS1 substrate-binding domain"/>
    <property type="match status" value="1"/>
</dbReference>
<dbReference type="GO" id="GO:1990817">
    <property type="term" value="F:poly(A) RNA polymerase activity"/>
    <property type="evidence" value="ECO:0007669"/>
    <property type="project" value="TreeGrafter"/>
</dbReference>
<evidence type="ECO:0000256" key="4">
    <source>
        <dbReference type="ARBA" id="ARBA00022723"/>
    </source>
</evidence>
<dbReference type="InterPro" id="IPR002058">
    <property type="entry name" value="PAP_assoc"/>
</dbReference>
<dbReference type="GO" id="GO:0046872">
    <property type="term" value="F:metal ion binding"/>
    <property type="evidence" value="ECO:0007669"/>
    <property type="project" value="UniProtKB-KW"/>
</dbReference>
<dbReference type="PANTHER" id="PTHR12271">
    <property type="entry name" value="POLY A POLYMERASE CID PAP -RELATED"/>
    <property type="match status" value="1"/>
</dbReference>
<dbReference type="Pfam" id="PF03828">
    <property type="entry name" value="PAP_assoc"/>
    <property type="match status" value="1"/>
</dbReference>
<dbReference type="InterPro" id="IPR043519">
    <property type="entry name" value="NT_sf"/>
</dbReference>
<dbReference type="AlphaFoldDB" id="A0A1I7ZR24"/>
<comment type="cofactor">
    <cofactor evidence="2">
        <name>Mg(2+)</name>
        <dbReference type="ChEBI" id="CHEBI:18420"/>
    </cofactor>
</comment>
<evidence type="ECO:0000256" key="1">
    <source>
        <dbReference type="ARBA" id="ARBA00001936"/>
    </source>
</evidence>
<keyword evidence="3" id="KW-0808">Transferase</keyword>
<dbReference type="GO" id="GO:0031123">
    <property type="term" value="P:RNA 3'-end processing"/>
    <property type="evidence" value="ECO:0007669"/>
    <property type="project" value="TreeGrafter"/>
</dbReference>
<sequence length="375" mass="43588">MANSPKSPPLDPFERVMVTHVGAEITNRIFARIANYKNHHPVEMNALDRTITQHFNNIIAPRHEFELKERIRQRLIECAKKVFQFGTLVTVGSTAQLLCERGGDLDLCLCVADDKGDFTQDIVERRELLEDFHAWLTVNRPVDMLCFSRYIQATVPIVRLALNEDYNDMDVDITCNAVKVFYTNHLIQHYIMLDKRVQKLIMAVKSWARRNGVLDSQHGKLNSFTLTMMVIHYMQCVVSPPILPNLTELFPSVFLPEKVPLDNLPLVHGFCIPQNLNMAENDLTLGELFLGFIMYYAEYEWGRYAIYVRLGKRVQRETQLESERDTGEMYIEEPFEHYNTMRTMRNPFVRKDIQDQFQAIVDGLREEKLDLAGLI</sequence>
<comment type="cofactor">
    <cofactor evidence="1">
        <name>Mn(2+)</name>
        <dbReference type="ChEBI" id="CHEBI:29035"/>
    </cofactor>
</comment>
<dbReference type="Proteomes" id="UP000095287">
    <property type="component" value="Unplaced"/>
</dbReference>
<dbReference type="PANTHER" id="PTHR12271:SF117">
    <property type="entry name" value="PAP-ASSOCIATED DOMAIN-CONTAINING PROTEIN"/>
    <property type="match status" value="1"/>
</dbReference>
<dbReference type="Gene3D" id="1.10.1410.10">
    <property type="match status" value="1"/>
</dbReference>
<evidence type="ECO:0000259" key="7">
    <source>
        <dbReference type="Pfam" id="PF22600"/>
    </source>
</evidence>
<reference evidence="9" key="1">
    <citation type="submission" date="2016-11" db="UniProtKB">
        <authorList>
            <consortium name="WormBaseParasite"/>
        </authorList>
    </citation>
    <scope>IDENTIFICATION</scope>
</reference>
<feature type="domain" description="Poly(A) RNA polymerase mitochondrial-like central palm" evidence="7">
    <location>
        <begin position="47"/>
        <end position="191"/>
    </location>
</feature>